<dbReference type="EnsemblMetazoa" id="GPPI010814-RA">
    <property type="protein sequence ID" value="GPPI010814-PA"/>
    <property type="gene ID" value="GPPI010814"/>
</dbReference>
<reference evidence="1" key="2">
    <citation type="submission" date="2020-05" db="UniProtKB">
        <authorList>
            <consortium name="EnsemblMetazoa"/>
        </authorList>
    </citation>
    <scope>IDENTIFICATION</scope>
    <source>
        <strain evidence="1">IAEA</strain>
    </source>
</reference>
<keyword evidence="2" id="KW-1185">Reference proteome</keyword>
<dbReference type="Proteomes" id="UP000092460">
    <property type="component" value="Unassembled WGS sequence"/>
</dbReference>
<dbReference type="VEuPathDB" id="VectorBase:GPPI010814"/>
<evidence type="ECO:0000313" key="2">
    <source>
        <dbReference type="Proteomes" id="UP000092460"/>
    </source>
</evidence>
<dbReference type="EMBL" id="JXJN01004573">
    <property type="status" value="NOT_ANNOTATED_CDS"/>
    <property type="molecule type" value="Genomic_DNA"/>
</dbReference>
<proteinExistence type="predicted"/>
<name>A0A1B0AW94_9MUSC</name>
<accession>A0A1B0AW94</accession>
<dbReference type="AlphaFoldDB" id="A0A1B0AW94"/>
<reference evidence="2" key="1">
    <citation type="submission" date="2015-01" db="EMBL/GenBank/DDBJ databases">
        <authorList>
            <person name="Aksoy S."/>
            <person name="Warren W."/>
            <person name="Wilson R.K."/>
        </authorList>
    </citation>
    <scope>NUCLEOTIDE SEQUENCE [LARGE SCALE GENOMIC DNA]</scope>
    <source>
        <strain evidence="2">IAEA</strain>
    </source>
</reference>
<evidence type="ECO:0000313" key="1">
    <source>
        <dbReference type="EnsemblMetazoa" id="GPPI010814-PA"/>
    </source>
</evidence>
<organism evidence="1 2">
    <name type="scientific">Glossina palpalis gambiensis</name>
    <dbReference type="NCBI Taxonomy" id="67801"/>
    <lineage>
        <taxon>Eukaryota</taxon>
        <taxon>Metazoa</taxon>
        <taxon>Ecdysozoa</taxon>
        <taxon>Arthropoda</taxon>
        <taxon>Hexapoda</taxon>
        <taxon>Insecta</taxon>
        <taxon>Pterygota</taxon>
        <taxon>Neoptera</taxon>
        <taxon>Endopterygota</taxon>
        <taxon>Diptera</taxon>
        <taxon>Brachycera</taxon>
        <taxon>Muscomorpha</taxon>
        <taxon>Hippoboscoidea</taxon>
        <taxon>Glossinidae</taxon>
        <taxon>Glossina</taxon>
    </lineage>
</organism>
<protein>
    <submittedName>
        <fullName evidence="1">Uncharacterized protein</fullName>
    </submittedName>
</protein>
<sequence length="163" mass="18918">MNGNGNVHLALRSKISRIYWSKSMNQRGFVGMNLQASRQLKQSLRMKHAHVNNGYQLKVNTLQPIRFWCLPYGFFIDFLREILDPGWRPLIAYSEVLKYLSAATVYLLLFVYRDNDAKTSPSKEVEKSLQCTEIPLSKYTSDWEECASIEIAIEILARNCDYD</sequence>